<feature type="transmembrane region" description="Helical" evidence="6">
    <location>
        <begin position="35"/>
        <end position="56"/>
    </location>
</feature>
<accession>A0A1Y2BSU7</accession>
<dbReference type="GO" id="GO:0005783">
    <property type="term" value="C:endoplasmic reticulum"/>
    <property type="evidence" value="ECO:0007669"/>
    <property type="project" value="TreeGrafter"/>
</dbReference>
<feature type="transmembrane region" description="Helical" evidence="6">
    <location>
        <begin position="77"/>
        <end position="97"/>
    </location>
</feature>
<dbReference type="FunCoup" id="A0A1Y2BSU7">
    <property type="interactions" value="146"/>
</dbReference>
<sequence length="205" mass="22469">MAGFLESPSLAAPAWLESLVDPFCTLIGFTKLASVLHIALIACAASFALQTVSHFICPKLFPKTYPKIRAKQDDWDLHVVGWAYALIATPLALDLILHPSPEIVADPLYGYGLAEGRLAAIATGYFTWDTIVSAKHMNTQGLGFFLHGIGCGTAFLFTLKPFLMFCGPNFLIWELSTIFLNIHWYLDKFGLTGTTAQLVNGVFLL</sequence>
<evidence type="ECO:0000256" key="6">
    <source>
        <dbReference type="SAM" id="Phobius"/>
    </source>
</evidence>
<evidence type="ECO:0000259" key="7">
    <source>
        <dbReference type="PROSITE" id="PS50922"/>
    </source>
</evidence>
<feature type="transmembrane region" description="Helical" evidence="6">
    <location>
        <begin position="140"/>
        <end position="158"/>
    </location>
</feature>
<dbReference type="InParanoid" id="A0A1Y2BSU7"/>
<dbReference type="STRING" id="106004.A0A1Y2BSU7"/>
<dbReference type="Pfam" id="PF03798">
    <property type="entry name" value="TRAM_LAG1_CLN8"/>
    <property type="match status" value="1"/>
</dbReference>
<dbReference type="Proteomes" id="UP000193467">
    <property type="component" value="Unassembled WGS sequence"/>
</dbReference>
<evidence type="ECO:0000256" key="4">
    <source>
        <dbReference type="ARBA" id="ARBA00023136"/>
    </source>
</evidence>
<dbReference type="EMBL" id="MCGR01000160">
    <property type="protein sequence ID" value="ORY37830.1"/>
    <property type="molecule type" value="Genomic_DNA"/>
</dbReference>
<keyword evidence="9" id="KW-1185">Reference proteome</keyword>
<protein>
    <submittedName>
        <fullName evidence="8">TLC domain-domain-containing protein</fullName>
    </submittedName>
</protein>
<dbReference type="GO" id="GO:0055088">
    <property type="term" value="P:lipid homeostasis"/>
    <property type="evidence" value="ECO:0007669"/>
    <property type="project" value="TreeGrafter"/>
</dbReference>
<dbReference type="AlphaFoldDB" id="A0A1Y2BSU7"/>
<evidence type="ECO:0000313" key="9">
    <source>
        <dbReference type="Proteomes" id="UP000193467"/>
    </source>
</evidence>
<keyword evidence="4 5" id="KW-0472">Membrane</keyword>
<dbReference type="InterPro" id="IPR050846">
    <property type="entry name" value="TLCD"/>
</dbReference>
<keyword evidence="2 5" id="KW-0812">Transmembrane</keyword>
<dbReference type="PANTHER" id="PTHR13439:SF0">
    <property type="entry name" value="TOPOISOMERASE I DAMAGE AFFECTED PROTEIN 4"/>
    <property type="match status" value="1"/>
</dbReference>
<feature type="transmembrane region" description="Helical" evidence="6">
    <location>
        <begin position="109"/>
        <end position="128"/>
    </location>
</feature>
<evidence type="ECO:0000256" key="1">
    <source>
        <dbReference type="ARBA" id="ARBA00004141"/>
    </source>
</evidence>
<reference evidence="8 9" key="1">
    <citation type="submission" date="2016-07" db="EMBL/GenBank/DDBJ databases">
        <title>Pervasive Adenine N6-methylation of Active Genes in Fungi.</title>
        <authorList>
            <consortium name="DOE Joint Genome Institute"/>
            <person name="Mondo S.J."/>
            <person name="Dannebaum R.O."/>
            <person name="Kuo R.C."/>
            <person name="Labutti K."/>
            <person name="Haridas S."/>
            <person name="Kuo A."/>
            <person name="Salamov A."/>
            <person name="Ahrendt S.R."/>
            <person name="Lipzen A."/>
            <person name="Sullivan W."/>
            <person name="Andreopoulos W.B."/>
            <person name="Clum A."/>
            <person name="Lindquist E."/>
            <person name="Daum C."/>
            <person name="Ramamoorthy G.K."/>
            <person name="Gryganskyi A."/>
            <person name="Culley D."/>
            <person name="Magnuson J.K."/>
            <person name="James T.Y."/>
            <person name="O'Malley M.A."/>
            <person name="Stajich J.E."/>
            <person name="Spatafora J.W."/>
            <person name="Visel A."/>
            <person name="Grigoriev I.V."/>
        </authorList>
    </citation>
    <scope>NUCLEOTIDE SEQUENCE [LARGE SCALE GENOMIC DNA]</scope>
    <source>
        <strain evidence="8 9">62-1032</strain>
    </source>
</reference>
<name>A0A1Y2BSU7_9BASI</name>
<dbReference type="GO" id="GO:0016020">
    <property type="term" value="C:membrane"/>
    <property type="evidence" value="ECO:0007669"/>
    <property type="project" value="UniProtKB-SubCell"/>
</dbReference>
<organism evidence="8 9">
    <name type="scientific">Leucosporidium creatinivorum</name>
    <dbReference type="NCBI Taxonomy" id="106004"/>
    <lineage>
        <taxon>Eukaryota</taxon>
        <taxon>Fungi</taxon>
        <taxon>Dikarya</taxon>
        <taxon>Basidiomycota</taxon>
        <taxon>Pucciniomycotina</taxon>
        <taxon>Microbotryomycetes</taxon>
        <taxon>Leucosporidiales</taxon>
        <taxon>Leucosporidium</taxon>
    </lineage>
</organism>
<comment type="subcellular location">
    <subcellularLocation>
        <location evidence="1">Membrane</location>
        <topology evidence="1">Multi-pass membrane protein</topology>
    </subcellularLocation>
</comment>
<dbReference type="OrthoDB" id="10266980at2759"/>
<proteinExistence type="predicted"/>
<evidence type="ECO:0000256" key="3">
    <source>
        <dbReference type="ARBA" id="ARBA00022989"/>
    </source>
</evidence>
<dbReference type="PROSITE" id="PS50922">
    <property type="entry name" value="TLC"/>
    <property type="match status" value="1"/>
</dbReference>
<dbReference type="PANTHER" id="PTHR13439">
    <property type="entry name" value="CT120 PROTEIN"/>
    <property type="match status" value="1"/>
</dbReference>
<gene>
    <name evidence="8" type="ORF">BCR35DRAFT_55152</name>
</gene>
<keyword evidence="3 6" id="KW-1133">Transmembrane helix</keyword>
<evidence type="ECO:0000313" key="8">
    <source>
        <dbReference type="EMBL" id="ORY37830.1"/>
    </source>
</evidence>
<evidence type="ECO:0000256" key="5">
    <source>
        <dbReference type="PROSITE-ProRule" id="PRU00205"/>
    </source>
</evidence>
<evidence type="ECO:0000256" key="2">
    <source>
        <dbReference type="ARBA" id="ARBA00022692"/>
    </source>
</evidence>
<dbReference type="InterPro" id="IPR006634">
    <property type="entry name" value="TLC-dom"/>
</dbReference>
<feature type="non-terminal residue" evidence="8">
    <location>
        <position position="205"/>
    </location>
</feature>
<feature type="domain" description="TLC" evidence="7">
    <location>
        <begin position="70"/>
        <end position="205"/>
    </location>
</feature>
<comment type="caution">
    <text evidence="8">The sequence shown here is derived from an EMBL/GenBank/DDBJ whole genome shotgun (WGS) entry which is preliminary data.</text>
</comment>